<gene>
    <name evidence="5" type="ORF">HMPREF0168_0424</name>
</gene>
<evidence type="ECO:0000313" key="6">
    <source>
        <dbReference type="Proteomes" id="UP000003323"/>
    </source>
</evidence>
<accession>E0Q5L7</accession>
<dbReference type="InterPro" id="IPR009057">
    <property type="entry name" value="Homeodomain-like_sf"/>
</dbReference>
<reference evidence="5 6" key="1">
    <citation type="submission" date="2010-08" db="EMBL/GenBank/DDBJ databases">
        <authorList>
            <person name="Muzny D."/>
            <person name="Qin X."/>
            <person name="Deng J."/>
            <person name="Jiang H."/>
            <person name="Liu Y."/>
            <person name="Qu J."/>
            <person name="Song X.-Z."/>
            <person name="Zhang L."/>
            <person name="Thornton R."/>
            <person name="Coyle M."/>
            <person name="Francisco L."/>
            <person name="Jackson L."/>
            <person name="Javaid M."/>
            <person name="Korchina V."/>
            <person name="Kovar C."/>
            <person name="Mata R."/>
            <person name="Mathew T."/>
            <person name="Ngo R."/>
            <person name="Nguyen L."/>
            <person name="Nguyen N."/>
            <person name="Okwuonu G."/>
            <person name="Ongeri F."/>
            <person name="Pham C."/>
            <person name="Simmons D."/>
            <person name="Wilczek-Boney K."/>
            <person name="Hale W."/>
            <person name="Jakkamsetti A."/>
            <person name="Pham P."/>
            <person name="Ruth R."/>
            <person name="San Lucas F."/>
            <person name="Warren J."/>
            <person name="Zhang J."/>
            <person name="Zhao Z."/>
            <person name="Zhou C."/>
            <person name="Zhu D."/>
            <person name="Lee S."/>
            <person name="Bess C."/>
            <person name="Blankenburg K."/>
            <person name="Forbes L."/>
            <person name="Fu Q."/>
            <person name="Gubbala S."/>
            <person name="Hirani K."/>
            <person name="Jayaseelan J.C."/>
            <person name="Lara F."/>
            <person name="Munidasa M."/>
            <person name="Palculict T."/>
            <person name="Patil S."/>
            <person name="Pu L.-L."/>
            <person name="Saada N."/>
            <person name="Tang L."/>
            <person name="Weissenberger G."/>
            <person name="Zhu Y."/>
            <person name="Hemphill L."/>
            <person name="Shang Y."/>
            <person name="Youmans B."/>
            <person name="Ayvaz T."/>
            <person name="Ross M."/>
            <person name="Santibanez J."/>
            <person name="Aqrawi P."/>
            <person name="Gross S."/>
            <person name="Joshi V."/>
            <person name="Fowler G."/>
            <person name="Nazareth L."/>
            <person name="Reid J."/>
            <person name="Worley K."/>
            <person name="Petrosino J."/>
            <person name="Highlander S."/>
            <person name="Gibbs R."/>
        </authorList>
    </citation>
    <scope>NUCLEOTIDE SEQUENCE [LARGE SCALE GENOMIC DNA]</scope>
    <source>
        <strain evidence="5 6">ATCC 27679</strain>
    </source>
</reference>
<dbReference type="GO" id="GO:0043565">
    <property type="term" value="F:sequence-specific DNA binding"/>
    <property type="evidence" value="ECO:0007669"/>
    <property type="project" value="InterPro"/>
</dbReference>
<dbReference type="InterPro" id="IPR018060">
    <property type="entry name" value="HTH_AraC"/>
</dbReference>
<name>E0Q5L7_9BIFI</name>
<dbReference type="PRINTS" id="PR00032">
    <property type="entry name" value="HTHARAC"/>
</dbReference>
<dbReference type="InterPro" id="IPR003313">
    <property type="entry name" value="AraC-bd"/>
</dbReference>
<dbReference type="InterPro" id="IPR014710">
    <property type="entry name" value="RmlC-like_jellyroll"/>
</dbReference>
<dbReference type="SMART" id="SM00342">
    <property type="entry name" value="HTH_ARAC"/>
    <property type="match status" value="1"/>
</dbReference>
<dbReference type="SUPFAM" id="SSF46689">
    <property type="entry name" value="Homeodomain-like"/>
    <property type="match status" value="1"/>
</dbReference>
<evidence type="ECO:0000313" key="5">
    <source>
        <dbReference type="EMBL" id="EFM41941.1"/>
    </source>
</evidence>
<dbReference type="Proteomes" id="UP000003323">
    <property type="component" value="Unassembled WGS sequence"/>
</dbReference>
<dbReference type="Gene3D" id="1.10.10.60">
    <property type="entry name" value="Homeodomain-like"/>
    <property type="match status" value="1"/>
</dbReference>
<evidence type="ECO:0000256" key="3">
    <source>
        <dbReference type="ARBA" id="ARBA00023163"/>
    </source>
</evidence>
<dbReference type="PROSITE" id="PS01124">
    <property type="entry name" value="HTH_ARAC_FAMILY_2"/>
    <property type="match status" value="1"/>
</dbReference>
<feature type="domain" description="HTH araC/xylS-type" evidence="4">
    <location>
        <begin position="265"/>
        <end position="363"/>
    </location>
</feature>
<dbReference type="InterPro" id="IPR050204">
    <property type="entry name" value="AraC_XylS_family_regulators"/>
</dbReference>
<evidence type="ECO:0000259" key="4">
    <source>
        <dbReference type="PROSITE" id="PS01124"/>
    </source>
</evidence>
<dbReference type="InterPro" id="IPR011051">
    <property type="entry name" value="RmlC_Cupin_sf"/>
</dbReference>
<dbReference type="GO" id="GO:0003700">
    <property type="term" value="F:DNA-binding transcription factor activity"/>
    <property type="evidence" value="ECO:0007669"/>
    <property type="project" value="InterPro"/>
</dbReference>
<sequence>MDAEYHSMPLSFGDTAFRCTIVPRFCTIYRIELAERWMNQSERAERLPYEFMPITGWGRLPNGAEMVQYDAPMFFSFTEHSLLHQYPNMRAECHWHIDLEFTHIIHGHMWYFVNGEVIRLEEGQAIFVNSRQLHYGFTEDGTDCEFSCTLLNPARMSAPTAVYERFVMPLVTDESTPYVVLNPDDAHGSELIGRIVQLHDAKFGRPDGMRSSAVGDMTLADDTAPLTVLSCFYAILRELTVIARERGDDGMHDHAGRHPHVATLAMMVDFVQQHYVHQITLAQIAAAGLVGRTTCTAIFRELLGQTPIEFVNDVRVRAAAELLTTTQLPIATIAAQTGFSSASFFTRTFRRLMHITPLAYRNGMLRS</sequence>
<dbReference type="Gene3D" id="2.60.120.10">
    <property type="entry name" value="Jelly Rolls"/>
    <property type="match status" value="1"/>
</dbReference>
<evidence type="ECO:0000256" key="2">
    <source>
        <dbReference type="ARBA" id="ARBA00023125"/>
    </source>
</evidence>
<dbReference type="EMBL" id="AEEQ01000007">
    <property type="protein sequence ID" value="EFM41941.1"/>
    <property type="molecule type" value="Genomic_DNA"/>
</dbReference>
<proteinExistence type="predicted"/>
<dbReference type="SUPFAM" id="SSF51182">
    <property type="entry name" value="RmlC-like cupins"/>
    <property type="match status" value="1"/>
</dbReference>
<dbReference type="PANTHER" id="PTHR46796">
    <property type="entry name" value="HTH-TYPE TRANSCRIPTIONAL ACTIVATOR RHAS-RELATED"/>
    <property type="match status" value="1"/>
</dbReference>
<keyword evidence="2" id="KW-0238">DNA-binding</keyword>
<dbReference type="Pfam" id="PF02311">
    <property type="entry name" value="AraC_binding"/>
    <property type="match status" value="1"/>
</dbReference>
<keyword evidence="3" id="KW-0804">Transcription</keyword>
<dbReference type="AlphaFoldDB" id="E0Q5L7"/>
<comment type="caution">
    <text evidence="5">The sequence shown here is derived from an EMBL/GenBank/DDBJ whole genome shotgun (WGS) entry which is preliminary data.</text>
</comment>
<dbReference type="InterPro" id="IPR020449">
    <property type="entry name" value="Tscrpt_reg_AraC-type_HTH"/>
</dbReference>
<dbReference type="HOGENOM" id="CLU_000445_88_3_11"/>
<protein>
    <submittedName>
        <fullName evidence="5">Transcriptional regulator, AraC family</fullName>
    </submittedName>
</protein>
<dbReference type="Pfam" id="PF12833">
    <property type="entry name" value="HTH_18"/>
    <property type="match status" value="1"/>
</dbReference>
<evidence type="ECO:0000256" key="1">
    <source>
        <dbReference type="ARBA" id="ARBA00023015"/>
    </source>
</evidence>
<keyword evidence="1" id="KW-0805">Transcription regulation</keyword>
<organism evidence="5 6">
    <name type="scientific">Bifidobacterium dentium ATCC 27679</name>
    <dbReference type="NCBI Taxonomy" id="871562"/>
    <lineage>
        <taxon>Bacteria</taxon>
        <taxon>Bacillati</taxon>
        <taxon>Actinomycetota</taxon>
        <taxon>Actinomycetes</taxon>
        <taxon>Bifidobacteriales</taxon>
        <taxon>Bifidobacteriaceae</taxon>
        <taxon>Bifidobacterium</taxon>
    </lineage>
</organism>